<evidence type="ECO:0000313" key="2">
    <source>
        <dbReference type="Proteomes" id="UP001206350"/>
    </source>
</evidence>
<dbReference type="GO" id="GO:0006355">
    <property type="term" value="P:regulation of DNA-templated transcription"/>
    <property type="evidence" value="ECO:0007669"/>
    <property type="project" value="InterPro"/>
</dbReference>
<dbReference type="RefSeq" id="WP_077664441.1">
    <property type="nucleotide sequence ID" value="NZ_JALJCU010000008.1"/>
</dbReference>
<accession>A0AAW5LB08</accession>
<reference evidence="1 2" key="1">
    <citation type="journal article" date="2022" name="Microbiol. Spectr.">
        <title>Microbiota of the Pregnant Mouse: Characterization of the Bacterial Communities in the Oral Cavity, Lung, Intestine, and Vagina through Culture and DNA Sequencing.</title>
        <authorList>
            <person name="Greenberg J.M."/>
            <person name="Romero R."/>
            <person name="Winters A.D."/>
            <person name="Galaz J."/>
            <person name="Garcia-Flores V."/>
            <person name="Arenas-Hernandez M."/>
            <person name="Panzer J."/>
            <person name="Shaffer Z."/>
            <person name="Kracht D.J."/>
            <person name="Gomez-Lopez N."/>
            <person name="Theis K.R."/>
        </authorList>
    </citation>
    <scope>NUCLEOTIDE SEQUENCE [LARGE SCALE GENOMIC DNA]</scope>
    <source>
        <strain evidence="1 2">MAC-C1-H1</strain>
    </source>
</reference>
<dbReference type="AlphaFoldDB" id="A0AAW5LB08"/>
<dbReference type="Proteomes" id="UP001206350">
    <property type="component" value="Unassembled WGS sequence"/>
</dbReference>
<name>A0AAW5LB08_9PAST</name>
<dbReference type="InterPro" id="IPR010985">
    <property type="entry name" value="Ribbon_hlx_hlx"/>
</dbReference>
<dbReference type="Pfam" id="PF05534">
    <property type="entry name" value="HicB"/>
    <property type="match status" value="1"/>
</dbReference>
<dbReference type="InterPro" id="IPR035069">
    <property type="entry name" value="TTHA1013/TTHA0281-like"/>
</dbReference>
<organism evidence="1 2">
    <name type="scientific">Rodentibacter pneumotropicus</name>
    <dbReference type="NCBI Taxonomy" id="758"/>
    <lineage>
        <taxon>Bacteria</taxon>
        <taxon>Pseudomonadati</taxon>
        <taxon>Pseudomonadota</taxon>
        <taxon>Gammaproteobacteria</taxon>
        <taxon>Pasteurellales</taxon>
        <taxon>Pasteurellaceae</taxon>
        <taxon>Rodentibacter</taxon>
    </lineage>
</organism>
<dbReference type="EMBL" id="JALJCU010000008">
    <property type="protein sequence ID" value="MCQ9120982.1"/>
    <property type="molecule type" value="Genomic_DNA"/>
</dbReference>
<keyword evidence="2" id="KW-1185">Reference proteome</keyword>
<sequence>MKNVLEYKDFIGSVEFSLEDNILFGKILYINGLITYEGSTIDELTKEFQEAVDDYIEFCQEQGLDAYKSFNGKFNVRISPELHKQASLLSTKQNITLNAFVCKAIQNEIAATSREVSIVYTYMERELIEFSQKINTSDFYVNDNKFQERPFKLHVNTSRVTSYAN</sequence>
<evidence type="ECO:0000313" key="1">
    <source>
        <dbReference type="EMBL" id="MCQ9120982.1"/>
    </source>
</evidence>
<gene>
    <name evidence="1" type="ORF">MUU45_000800</name>
</gene>
<protein>
    <submittedName>
        <fullName evidence="1">Type II toxin-antitoxin system HicB family antitoxin</fullName>
    </submittedName>
</protein>
<dbReference type="SUPFAM" id="SSF143100">
    <property type="entry name" value="TTHA1013/TTHA0281-like"/>
    <property type="match status" value="1"/>
</dbReference>
<proteinExistence type="predicted"/>
<comment type="caution">
    <text evidence="1">The sequence shown here is derived from an EMBL/GenBank/DDBJ whole genome shotgun (WGS) entry which is preliminary data.</text>
</comment>
<dbReference type="InterPro" id="IPR008651">
    <property type="entry name" value="Uncharacterised_HicB"/>
</dbReference>
<dbReference type="SUPFAM" id="SSF47598">
    <property type="entry name" value="Ribbon-helix-helix"/>
    <property type="match status" value="1"/>
</dbReference>